<evidence type="ECO:0000259" key="4">
    <source>
        <dbReference type="PROSITE" id="PS51037"/>
    </source>
</evidence>
<feature type="region of interest" description="Disordered" evidence="3">
    <location>
        <begin position="224"/>
        <end position="401"/>
    </location>
</feature>
<dbReference type="GO" id="GO:0008023">
    <property type="term" value="C:transcription elongation factor complex"/>
    <property type="evidence" value="ECO:0007669"/>
    <property type="project" value="TreeGrafter"/>
</dbReference>
<feature type="compositionally biased region" description="Basic and acidic residues" evidence="3">
    <location>
        <begin position="524"/>
        <end position="533"/>
    </location>
</feature>
<dbReference type="PANTHER" id="PTHR47827">
    <property type="entry name" value="AHD DOMAIN-CONTAINING PROTEIN"/>
    <property type="match status" value="1"/>
</dbReference>
<feature type="compositionally biased region" description="Low complexity" evidence="3">
    <location>
        <begin position="268"/>
        <end position="284"/>
    </location>
</feature>
<comment type="subcellular location">
    <subcellularLocation>
        <location evidence="2">Nucleus</location>
    </subcellularLocation>
</comment>
<dbReference type="GO" id="GO:0045893">
    <property type="term" value="P:positive regulation of DNA-templated transcription"/>
    <property type="evidence" value="ECO:0007669"/>
    <property type="project" value="TreeGrafter"/>
</dbReference>
<dbReference type="Pfam" id="PF03366">
    <property type="entry name" value="YEATS"/>
    <property type="match status" value="2"/>
</dbReference>
<dbReference type="EMBL" id="RHFK02000016">
    <property type="protein sequence ID" value="TWW63700.1"/>
    <property type="molecule type" value="Genomic_DNA"/>
</dbReference>
<reference evidence="5 6" key="1">
    <citation type="submission" date="2019-04" db="EMBL/GenBank/DDBJ databases">
        <title>Chromosome genome assembly for Takifugu flavidus.</title>
        <authorList>
            <person name="Xiao S."/>
        </authorList>
    </citation>
    <scope>NUCLEOTIDE SEQUENCE [LARGE SCALE GENOMIC DNA]</scope>
    <source>
        <strain evidence="5">HTHZ2018</strain>
        <tissue evidence="5">Muscle</tissue>
    </source>
</reference>
<keyword evidence="1 2" id="KW-0539">Nucleus</keyword>
<dbReference type="CDD" id="cd16906">
    <property type="entry name" value="YEATS_AF-9_like"/>
    <property type="match status" value="1"/>
</dbReference>
<accession>A0A5C6NCS9</accession>
<dbReference type="Proteomes" id="UP000324091">
    <property type="component" value="Chromosome 3"/>
</dbReference>
<dbReference type="PROSITE" id="PS51037">
    <property type="entry name" value="YEATS"/>
    <property type="match status" value="1"/>
</dbReference>
<comment type="caution">
    <text evidence="5">The sequence shown here is derived from an EMBL/GenBank/DDBJ whole genome shotgun (WGS) entry which is preliminary data.</text>
</comment>
<feature type="compositionally biased region" description="Basic residues" evidence="3">
    <location>
        <begin position="534"/>
        <end position="543"/>
    </location>
</feature>
<feature type="region of interest" description="Disordered" evidence="3">
    <location>
        <begin position="430"/>
        <end position="451"/>
    </location>
</feature>
<evidence type="ECO:0000313" key="5">
    <source>
        <dbReference type="EMBL" id="TWW63700.1"/>
    </source>
</evidence>
<evidence type="ECO:0000256" key="2">
    <source>
        <dbReference type="PROSITE-ProRule" id="PRU00376"/>
    </source>
</evidence>
<dbReference type="InterPro" id="IPR040930">
    <property type="entry name" value="AF-9_AHD"/>
</dbReference>
<evidence type="ECO:0000313" key="6">
    <source>
        <dbReference type="Proteomes" id="UP000324091"/>
    </source>
</evidence>
<gene>
    <name evidence="5" type="ORF">D4764_03G0007080</name>
</gene>
<proteinExistence type="predicted"/>
<feature type="compositionally biased region" description="Acidic residues" evidence="3">
    <location>
        <begin position="513"/>
        <end position="523"/>
    </location>
</feature>
<dbReference type="Gene3D" id="2.60.40.1970">
    <property type="entry name" value="YEATS domain"/>
    <property type="match status" value="1"/>
</dbReference>
<name>A0A5C6NCS9_9TELE</name>
<feature type="compositionally biased region" description="Basic and acidic residues" evidence="3">
    <location>
        <begin position="340"/>
        <end position="354"/>
    </location>
</feature>
<dbReference type="InterPro" id="IPR052790">
    <property type="entry name" value="YEATS_domain"/>
</dbReference>
<organism evidence="5 6">
    <name type="scientific">Takifugu flavidus</name>
    <name type="common">sansaifugu</name>
    <dbReference type="NCBI Taxonomy" id="433684"/>
    <lineage>
        <taxon>Eukaryota</taxon>
        <taxon>Metazoa</taxon>
        <taxon>Chordata</taxon>
        <taxon>Craniata</taxon>
        <taxon>Vertebrata</taxon>
        <taxon>Euteleostomi</taxon>
        <taxon>Actinopterygii</taxon>
        <taxon>Neopterygii</taxon>
        <taxon>Teleostei</taxon>
        <taxon>Neoteleostei</taxon>
        <taxon>Acanthomorphata</taxon>
        <taxon>Eupercaria</taxon>
        <taxon>Tetraodontiformes</taxon>
        <taxon>Tetradontoidea</taxon>
        <taxon>Tetraodontidae</taxon>
        <taxon>Takifugu</taxon>
    </lineage>
</organism>
<keyword evidence="6" id="KW-1185">Reference proteome</keyword>
<feature type="region of interest" description="Disordered" evidence="3">
    <location>
        <begin position="506"/>
        <end position="571"/>
    </location>
</feature>
<dbReference type="InterPro" id="IPR038704">
    <property type="entry name" value="YEAST_sf"/>
</dbReference>
<evidence type="ECO:0000256" key="1">
    <source>
        <dbReference type="ARBA" id="ARBA00023242"/>
    </source>
</evidence>
<feature type="domain" description="YEATS" evidence="4">
    <location>
        <begin position="1"/>
        <end position="201"/>
    </location>
</feature>
<dbReference type="GO" id="GO:0003682">
    <property type="term" value="F:chromatin binding"/>
    <property type="evidence" value="ECO:0007669"/>
    <property type="project" value="TreeGrafter"/>
</dbReference>
<dbReference type="Gene3D" id="1.20.1270.290">
    <property type="match status" value="1"/>
</dbReference>
<dbReference type="AlphaFoldDB" id="A0A5C6NCS9"/>
<protein>
    <submittedName>
        <fullName evidence="5">Protein AF-9 ALL1-fused gene from chromosome 9 protein</fullName>
    </submittedName>
</protein>
<feature type="compositionally biased region" description="Basic and acidic residues" evidence="3">
    <location>
        <begin position="289"/>
        <end position="331"/>
    </location>
</feature>
<evidence type="ECO:0000256" key="3">
    <source>
        <dbReference type="SAM" id="MobiDB-lite"/>
    </source>
</evidence>
<dbReference type="PANTHER" id="PTHR47827:SF5">
    <property type="entry name" value="PROTEIN AF-9"/>
    <property type="match status" value="1"/>
</dbReference>
<dbReference type="Pfam" id="PF17793">
    <property type="entry name" value="AHD"/>
    <property type="match status" value="1"/>
</dbReference>
<dbReference type="InterPro" id="IPR055129">
    <property type="entry name" value="YEATS_dom"/>
</dbReference>
<sequence length="667" mass="75079">MANLGAVQVKLELGHRAQVRKKPTVEGFTHDWMVFVRGPEHSNIQHFVDKVVFHLHESFPKPKRVNGPALSRCHGEGLMTVPSEQMEPVSLCLHHRAGRHGIPSGRRTSGCAIMEKLLYPGNPLWAAVCKDPPYKIEESGYAGFILPIEVYFKNKEEPKKVRFDYDLFLHLEGHPPVNHLRCEKLTFNNPTEEFRRKLLKAGGQQDPHKRPTDDLKMMVLQEGSTHLHSQHLKLPTLPNSSLTSTFPDPKKSKTPHGSKDHSKGSGGAFLTTTSATSTSSASFSKLHKPSKDQKQKPLKDLKEPKSAFRDSLWDPSKPSKEPSGRPKENQPLKDINSKIGFKESKTLSKEHQAEDINPNSGPNKYLPKPDCDDHRTKKRKKGFADVSGKATSDFDTQHLGKKVFRDRLQMQTGQSRLECKDAECRKVPNLPPFQELVDPNDSDMEDQSTKSDLTPLVEILVNSKPDGRGEGFMFLRYPSLNSTVQPVPLPVQAVVQHSKKDKVVLQEHHSDVNDDDSEDEQDHDMESDAERPAPRHLTHHSHRVTVSLSDGCDSDSSSPSPPSHNKAPASLRSAHNQILEIRSSAKQNKQDKNRNLDCDKAYLEELVELHKRLMTLREGHVLQQIVNLIEETGHFHITNTTFDFDLCSLDRGTVRKLQSYLETSGLS</sequence>
<feature type="compositionally biased region" description="Low complexity" evidence="3">
    <location>
        <begin position="547"/>
        <end position="558"/>
    </location>
</feature>
<feature type="compositionally biased region" description="Polar residues" evidence="3">
    <location>
        <begin position="237"/>
        <end position="246"/>
    </location>
</feature>